<sequence>MQKYKKLLFATSLCIVCIAPIQGQNTNSPYSRYGYGVLEGQAVGASKGMGGISYGVQGLNSNPGNPASYAGVDSLTFLFDIGVSYNKSRLSEGSYKQNDDNGGLDYIAMQFPLAKKFGMSLGILPYSSVGYSFGTVESTGSVSTKKVFEGSGNISQLYGGLAYSPIQNLSVGANISYIFGNTTYTRSLTVQNVSDANQENSYHKLTVNMLKFDFGIQYALPLNKEDRLILGAVFSPKIKSSGKINAIHSIGSSSGTLLESDTASYTGNLAPTDLPNTFGLGFTWSHKSNLVIGADVTYQNWEKVRYSEYMEDQMDSKERFNNRWKFNGGIEYCIDPRDRSFLKRMKFRGGLNYANSYMNVQSSDGSVSGYKEYGATVGFGFPLLDPYTRRTSYINLNFEYTNISPDKSNLIKEQYFGISVGLCLNDLWFMKNKFR</sequence>
<dbReference type="OrthoDB" id="1491239at2"/>
<organism evidence="1 2">
    <name type="scientific">Dysgonomonas macrotermitis</name>
    <dbReference type="NCBI Taxonomy" id="1346286"/>
    <lineage>
        <taxon>Bacteria</taxon>
        <taxon>Pseudomonadati</taxon>
        <taxon>Bacteroidota</taxon>
        <taxon>Bacteroidia</taxon>
        <taxon>Bacteroidales</taxon>
        <taxon>Dysgonomonadaceae</taxon>
        <taxon>Dysgonomonas</taxon>
    </lineage>
</organism>
<keyword evidence="2" id="KW-1185">Reference proteome</keyword>
<gene>
    <name evidence="1" type="ORF">SAMN05444362_10627</name>
</gene>
<dbReference type="EMBL" id="FQUC01000006">
    <property type="protein sequence ID" value="SHF40383.1"/>
    <property type="molecule type" value="Genomic_DNA"/>
</dbReference>
<dbReference type="Proteomes" id="UP000184480">
    <property type="component" value="Unassembled WGS sequence"/>
</dbReference>
<dbReference type="STRING" id="1346286.SAMN05444362_10627"/>
<protein>
    <submittedName>
        <fullName evidence="1">Long-chain fatty acid transport protein</fullName>
    </submittedName>
</protein>
<dbReference type="AlphaFoldDB" id="A0A1M5BCV4"/>
<evidence type="ECO:0000313" key="2">
    <source>
        <dbReference type="Proteomes" id="UP000184480"/>
    </source>
</evidence>
<dbReference type="RefSeq" id="WP_062183446.1">
    <property type="nucleotide sequence ID" value="NZ_BBXL01000021.1"/>
</dbReference>
<accession>A0A1M5BCV4</accession>
<evidence type="ECO:0000313" key="1">
    <source>
        <dbReference type="EMBL" id="SHF40383.1"/>
    </source>
</evidence>
<dbReference type="Gene3D" id="2.40.160.60">
    <property type="entry name" value="Outer membrane protein transport protein (OMPP1/FadL/TodX)"/>
    <property type="match status" value="1"/>
</dbReference>
<dbReference type="SUPFAM" id="SSF56935">
    <property type="entry name" value="Porins"/>
    <property type="match status" value="1"/>
</dbReference>
<reference evidence="2" key="1">
    <citation type="submission" date="2016-11" db="EMBL/GenBank/DDBJ databases">
        <authorList>
            <person name="Varghese N."/>
            <person name="Submissions S."/>
        </authorList>
    </citation>
    <scope>NUCLEOTIDE SEQUENCE [LARGE SCALE GENOMIC DNA]</scope>
    <source>
        <strain evidence="2">DSM 27370</strain>
    </source>
</reference>
<proteinExistence type="predicted"/>
<name>A0A1M5BCV4_9BACT</name>